<organism evidence="1 2">
    <name type="scientific">Undibacterium curvum</name>
    <dbReference type="NCBI Taxonomy" id="2762294"/>
    <lineage>
        <taxon>Bacteria</taxon>
        <taxon>Pseudomonadati</taxon>
        <taxon>Pseudomonadota</taxon>
        <taxon>Betaproteobacteria</taxon>
        <taxon>Burkholderiales</taxon>
        <taxon>Oxalobacteraceae</taxon>
        <taxon>Undibacterium</taxon>
    </lineage>
</organism>
<dbReference type="Proteomes" id="UP000654304">
    <property type="component" value="Unassembled WGS sequence"/>
</dbReference>
<name>A0ABR7A3L2_9BURK</name>
<evidence type="ECO:0000313" key="2">
    <source>
        <dbReference type="Proteomes" id="UP000654304"/>
    </source>
</evidence>
<dbReference type="RefSeq" id="WP_186903237.1">
    <property type="nucleotide sequence ID" value="NZ_JACOGD010000003.1"/>
</dbReference>
<evidence type="ECO:0000313" key="1">
    <source>
        <dbReference type="EMBL" id="MBC3931496.1"/>
    </source>
</evidence>
<keyword evidence="2" id="KW-1185">Reference proteome</keyword>
<gene>
    <name evidence="1" type="ORF">H8K43_07440</name>
</gene>
<accession>A0ABR7A3L2</accession>
<sequence length="372" mass="42272">MDVKYESESSIQNTFKSIAERFPFAVGKKLLSDLFIPTKLGWSNTLINLRNFDESKAVKHAGKILLNSFINHTLAGDKLVKLYGFEKMPHLAEFKKAINERALEIDVPQNAFKDKLPWAVCDSEVLKLNEQKAPQLCEIKRVGSAVYFIFCSVRSFHERVELEKSLFEEAEREKLEDFSEIIGIRPVRRQAFDAVVIHLDRDLVELRVDSPLGLPVDQRKHAADNLRFIFDALSIENFGYGPFGTAPKNFVKIITNLYNEKSEGKVFELGFTANAKESSSNNGAKLLRKKGQDLRSDKFHTGGKGAVDSIDPYTIGVEWEHVNFNGRPKLIVPGSVRMLYASPIIFPEVLIRDCYSEDEFKFVLSKIDKYIA</sequence>
<dbReference type="EMBL" id="JACOGD010000003">
    <property type="protein sequence ID" value="MBC3931496.1"/>
    <property type="molecule type" value="Genomic_DNA"/>
</dbReference>
<proteinExistence type="predicted"/>
<protein>
    <submittedName>
        <fullName evidence="1">Uncharacterized protein</fullName>
    </submittedName>
</protein>
<reference evidence="1 2" key="1">
    <citation type="submission" date="2020-08" db="EMBL/GenBank/DDBJ databases">
        <title>Novel species isolated from subtropical streams in China.</title>
        <authorList>
            <person name="Lu H."/>
        </authorList>
    </citation>
    <scope>NUCLEOTIDE SEQUENCE [LARGE SCALE GENOMIC DNA]</scope>
    <source>
        <strain evidence="1 2">CY22W</strain>
    </source>
</reference>
<comment type="caution">
    <text evidence="1">The sequence shown here is derived from an EMBL/GenBank/DDBJ whole genome shotgun (WGS) entry which is preliminary data.</text>
</comment>